<accession>A0A949N028</accession>
<protein>
    <submittedName>
        <fullName evidence="2">DUF4188 domain-containing protein</fullName>
    </submittedName>
</protein>
<organism evidence="2 3">
    <name type="scientific">Streptomyces tardus</name>
    <dbReference type="NCBI Taxonomy" id="2780544"/>
    <lineage>
        <taxon>Bacteria</taxon>
        <taxon>Bacillati</taxon>
        <taxon>Actinomycetota</taxon>
        <taxon>Actinomycetes</taxon>
        <taxon>Kitasatosporales</taxon>
        <taxon>Streptomycetaceae</taxon>
        <taxon>Streptomyces</taxon>
    </lineage>
</organism>
<dbReference type="Pfam" id="PF13826">
    <property type="entry name" value="Monooxy_af470-like"/>
    <property type="match status" value="1"/>
</dbReference>
<evidence type="ECO:0000313" key="2">
    <source>
        <dbReference type="EMBL" id="MBU7596180.1"/>
    </source>
</evidence>
<evidence type="ECO:0000313" key="3">
    <source>
        <dbReference type="Proteomes" id="UP000694501"/>
    </source>
</evidence>
<proteinExistence type="predicted"/>
<comment type="caution">
    <text evidence="2">The sequence shown here is derived from an EMBL/GenBank/DDBJ whole genome shotgun (WGS) entry which is preliminary data.</text>
</comment>
<reference evidence="2" key="1">
    <citation type="submission" date="2021-06" db="EMBL/GenBank/DDBJ databases">
        <title>Sequencing of actinobacteria type strains.</title>
        <authorList>
            <person name="Nguyen G.-S."/>
            <person name="Wentzel A."/>
        </authorList>
    </citation>
    <scope>NUCLEOTIDE SEQUENCE</scope>
    <source>
        <strain evidence="2">P38-E01</strain>
    </source>
</reference>
<gene>
    <name evidence="2" type="ORF">JGS22_000640</name>
</gene>
<keyword evidence="3" id="KW-1185">Reference proteome</keyword>
<dbReference type="EMBL" id="JAELVF020000001">
    <property type="protein sequence ID" value="MBU7596180.1"/>
    <property type="molecule type" value="Genomic_DNA"/>
</dbReference>
<feature type="compositionally biased region" description="Basic and acidic residues" evidence="1">
    <location>
        <begin position="40"/>
        <end position="49"/>
    </location>
</feature>
<evidence type="ECO:0000256" key="1">
    <source>
        <dbReference type="SAM" id="MobiDB-lite"/>
    </source>
</evidence>
<name>A0A949N028_9ACTN</name>
<feature type="region of interest" description="Disordered" evidence="1">
    <location>
        <begin position="1"/>
        <end position="49"/>
    </location>
</feature>
<dbReference type="InterPro" id="IPR025444">
    <property type="entry name" value="Monooxy_af470"/>
</dbReference>
<dbReference type="Proteomes" id="UP000694501">
    <property type="component" value="Unassembled WGS sequence"/>
</dbReference>
<sequence length="158" mass="16755">MIVARGTPLRSLNSASRTADPFDSRGRAPRSHGPCAVRRSPRDRSPSRSRDFSDALLRFALVSASIQSWIAPLSNGCRCSEFGEGLGPGGEIAVSVAIEEGRVGFWYETYVVPAGAHEAVYLNMPRSGLGGALGVIPVGRRGETAAGRMRAARMRVAG</sequence>
<dbReference type="AlphaFoldDB" id="A0A949N028"/>